<reference evidence="13 14" key="1">
    <citation type="submission" date="2016-03" db="EMBL/GenBank/DDBJ databases">
        <title>Acinetobacter genomospecies 28 strain ANC 4149.</title>
        <authorList>
            <person name="Radolfova-Krizova L."/>
            <person name="Nemec A."/>
        </authorList>
    </citation>
    <scope>NUCLEOTIDE SEQUENCE [LARGE SCALE GENOMIC DNA]</scope>
    <source>
        <strain evidence="13 14">ANC 4149</strain>
    </source>
</reference>
<evidence type="ECO:0000256" key="1">
    <source>
        <dbReference type="ARBA" id="ARBA00004571"/>
    </source>
</evidence>
<evidence type="ECO:0000256" key="5">
    <source>
        <dbReference type="ARBA" id="ARBA00022558"/>
    </source>
</evidence>
<sequence>MSNLRQYHVRYLKLSLLSLSIAAQHAYAEDPEFNTAFLKDVSDQVVFEAVTKGYSLIPGNYDFSIFLNDQRIDKRKIKFYQKGQEVVPCIDASFIDDYQILYEIDQSAQETSDSACYDLTALPGAKLNFDAGMQTLNLSIPQVFLRQNVRGYISPKLYDQGINALIVNYNANTSLYKAQSGKEFSNSSLLLNSGINWGAWRYRNQSSFIKSSGYSAEWDSAVNKIERDIIPLKARIELGDANTRSDVFDSINFRGVQFSSDDAQLPIGLQNYAPVIRGTARSNALVEIRQNNYLVYSMNVAPGNFEIKDLYAANDSGDLEIKVIESDGSVRTFTQPYASVPNMIRAGQKKYQVTAGQYRSGSDDYQPYFGQLTYTLGLNNYLTPYAGILAAEDYYSAAGGVAWSVGQFGALSADLSFANNTLSNGRQEDGLGVRLLYAKSIQSLGTDIHLAGYHYTASYYGFSDAVQEKAQWRNGVYEYNDQDPSAVNDPAVSAEAQTRSYYSTVFYNKKNQYQISLNQRLGKWGQLYANLSDTQFWQKDYNQRNWQIGYNNNIQRLSYGVYYQNSKSLFAGSDYSIGLNFSFPLDQLKPFKKHDVTSNNNYQYSGDDGAMVQSALTANFLKDNNLQTQLQVSHSEKSGDSLNLNAAYQGTKGNSNIGYAYSDQYQQVYAGVNGGILMHEKGVIFGQQMNNSPILIEAKGASNIRIENQTGLKLDKNGYAIMSGSSPYAKNRVALQAEDLGQNIFIEDLVRNDIVPTKFAVVKVEFNVKTGHSVLVNLNYNGHELAAGTEISDVANLNRYGLVGLNSQAFLTNVESGQKMFAKWGSADTQQCSFILPELNSRNIGYDELTLACEAGE</sequence>
<proteinExistence type="inferred from homology"/>
<name>A0A151Y0X5_9GAMM</name>
<feature type="domain" description="PapC N-terminal" evidence="12">
    <location>
        <begin position="32"/>
        <end position="172"/>
    </location>
</feature>
<dbReference type="RefSeq" id="WP_081406808.1">
    <property type="nucleotide sequence ID" value="NZ_CBCSIK010000006.1"/>
</dbReference>
<evidence type="ECO:0000259" key="12">
    <source>
        <dbReference type="Pfam" id="PF13954"/>
    </source>
</evidence>
<dbReference type="GO" id="GO:0009279">
    <property type="term" value="C:cell outer membrane"/>
    <property type="evidence" value="ECO:0007669"/>
    <property type="project" value="UniProtKB-SubCell"/>
</dbReference>
<dbReference type="Pfam" id="PF13954">
    <property type="entry name" value="PapC_N"/>
    <property type="match status" value="1"/>
</dbReference>
<dbReference type="OrthoDB" id="6554712at2"/>
<evidence type="ECO:0000313" key="14">
    <source>
        <dbReference type="Proteomes" id="UP000076276"/>
    </source>
</evidence>
<keyword evidence="7 10" id="KW-0732">Signal</keyword>
<dbReference type="GO" id="GO:0015473">
    <property type="term" value="F:fimbrial usher porin activity"/>
    <property type="evidence" value="ECO:0007669"/>
    <property type="project" value="InterPro"/>
</dbReference>
<protein>
    <recommendedName>
        <fullName evidence="15">Fimbrial protein</fullName>
    </recommendedName>
</protein>
<evidence type="ECO:0000256" key="4">
    <source>
        <dbReference type="ARBA" id="ARBA00022452"/>
    </source>
</evidence>
<keyword evidence="9" id="KW-0998">Cell outer membrane</keyword>
<evidence type="ECO:0000256" key="9">
    <source>
        <dbReference type="ARBA" id="ARBA00023237"/>
    </source>
</evidence>
<dbReference type="InterPro" id="IPR043142">
    <property type="entry name" value="PapC-like_C_sf"/>
</dbReference>
<dbReference type="PANTHER" id="PTHR30451:SF21">
    <property type="entry name" value="FIMBRIAL USHER DOMAIN-CONTAINING PROTEIN YDET-RELATED"/>
    <property type="match status" value="1"/>
</dbReference>
<evidence type="ECO:0000256" key="7">
    <source>
        <dbReference type="ARBA" id="ARBA00022729"/>
    </source>
</evidence>
<evidence type="ECO:0008006" key="15">
    <source>
        <dbReference type="Google" id="ProtNLM"/>
    </source>
</evidence>
<dbReference type="EMBL" id="LUAW01000023">
    <property type="protein sequence ID" value="KYQ71654.1"/>
    <property type="molecule type" value="Genomic_DNA"/>
</dbReference>
<dbReference type="InterPro" id="IPR037224">
    <property type="entry name" value="PapC_N_sf"/>
</dbReference>
<accession>A0A151Y0X5</accession>
<dbReference type="AlphaFoldDB" id="A0A151Y0X5"/>
<comment type="caution">
    <text evidence="13">The sequence shown here is derived from an EMBL/GenBank/DDBJ whole genome shotgun (WGS) entry which is preliminary data.</text>
</comment>
<dbReference type="InterPro" id="IPR000015">
    <property type="entry name" value="Fimb_usher"/>
</dbReference>
<dbReference type="Pfam" id="PF13953">
    <property type="entry name" value="PapC_C"/>
    <property type="match status" value="1"/>
</dbReference>
<dbReference type="Gene3D" id="2.60.40.3110">
    <property type="match status" value="1"/>
</dbReference>
<keyword evidence="6" id="KW-0812">Transmembrane</keyword>
<keyword evidence="4" id="KW-1134">Transmembrane beta strand</keyword>
<comment type="subcellular location">
    <subcellularLocation>
        <location evidence="1">Cell outer membrane</location>
        <topology evidence="1">Multi-pass membrane protein</topology>
    </subcellularLocation>
</comment>
<dbReference type="GO" id="GO:0009297">
    <property type="term" value="P:pilus assembly"/>
    <property type="evidence" value="ECO:0007669"/>
    <property type="project" value="InterPro"/>
</dbReference>
<evidence type="ECO:0000256" key="10">
    <source>
        <dbReference type="SAM" id="SignalP"/>
    </source>
</evidence>
<dbReference type="InterPro" id="IPR025949">
    <property type="entry name" value="PapC-like_C"/>
</dbReference>
<dbReference type="Gene3D" id="2.60.40.2610">
    <property type="entry name" value="Outer membrane usher protein FimD, plug domain"/>
    <property type="match status" value="1"/>
</dbReference>
<dbReference type="PANTHER" id="PTHR30451">
    <property type="entry name" value="OUTER MEMBRANE USHER PROTEIN"/>
    <property type="match status" value="1"/>
</dbReference>
<evidence type="ECO:0000256" key="2">
    <source>
        <dbReference type="ARBA" id="ARBA00008064"/>
    </source>
</evidence>
<feature type="chain" id="PRO_5007592117" description="Fimbrial protein" evidence="10">
    <location>
        <begin position="29"/>
        <end position="857"/>
    </location>
</feature>
<evidence type="ECO:0000259" key="11">
    <source>
        <dbReference type="Pfam" id="PF13953"/>
    </source>
</evidence>
<dbReference type="Gene3D" id="2.60.40.2070">
    <property type="match status" value="1"/>
</dbReference>
<comment type="similarity">
    <text evidence="2">Belongs to the fimbrial export usher family.</text>
</comment>
<keyword evidence="3" id="KW-0813">Transport</keyword>
<keyword evidence="8" id="KW-0472">Membrane</keyword>
<evidence type="ECO:0000256" key="6">
    <source>
        <dbReference type="ARBA" id="ARBA00022692"/>
    </source>
</evidence>
<evidence type="ECO:0000313" key="13">
    <source>
        <dbReference type="EMBL" id="KYQ71654.1"/>
    </source>
</evidence>
<dbReference type="STRING" id="1806892.AZH43_02045"/>
<feature type="domain" description="PapC-like C-terminal" evidence="11">
    <location>
        <begin position="776"/>
        <end position="834"/>
    </location>
</feature>
<keyword evidence="5" id="KW-1029">Fimbrium biogenesis</keyword>
<evidence type="ECO:0000256" key="8">
    <source>
        <dbReference type="ARBA" id="ARBA00023136"/>
    </source>
</evidence>
<organism evidence="13 14">
    <name type="scientific">Acinetobacter pragensis</name>
    <dbReference type="NCBI Taxonomy" id="1806892"/>
    <lineage>
        <taxon>Bacteria</taxon>
        <taxon>Pseudomonadati</taxon>
        <taxon>Pseudomonadota</taxon>
        <taxon>Gammaproteobacteria</taxon>
        <taxon>Moraxellales</taxon>
        <taxon>Moraxellaceae</taxon>
        <taxon>Acinetobacter</taxon>
    </lineage>
</organism>
<dbReference type="InterPro" id="IPR042186">
    <property type="entry name" value="FimD_plug_dom"/>
</dbReference>
<keyword evidence="14" id="KW-1185">Reference proteome</keyword>
<dbReference type="SUPFAM" id="SSF141729">
    <property type="entry name" value="FimD N-terminal domain-like"/>
    <property type="match status" value="1"/>
</dbReference>
<dbReference type="Proteomes" id="UP000076276">
    <property type="component" value="Unassembled WGS sequence"/>
</dbReference>
<evidence type="ECO:0000256" key="3">
    <source>
        <dbReference type="ARBA" id="ARBA00022448"/>
    </source>
</evidence>
<feature type="signal peptide" evidence="10">
    <location>
        <begin position="1"/>
        <end position="28"/>
    </location>
</feature>
<dbReference type="Pfam" id="PF00577">
    <property type="entry name" value="Usher"/>
    <property type="match status" value="1"/>
</dbReference>
<gene>
    <name evidence="13" type="ORF">AZH43_02045</name>
</gene>
<dbReference type="InterPro" id="IPR025885">
    <property type="entry name" value="PapC_N"/>
</dbReference>
<dbReference type="Gene3D" id="3.10.20.410">
    <property type="match status" value="1"/>
</dbReference>